<keyword evidence="3" id="KW-1185">Reference proteome</keyword>
<gene>
    <name evidence="2" type="primary">cheW_3</name>
    <name evidence="2" type="ORF">PAECIP111893_03871</name>
</gene>
<dbReference type="Proteomes" id="UP000838686">
    <property type="component" value="Unassembled WGS sequence"/>
</dbReference>
<name>A0ABM9CJS3_9BACL</name>
<dbReference type="PANTHER" id="PTHR22617">
    <property type="entry name" value="CHEMOTAXIS SENSOR HISTIDINE KINASE-RELATED"/>
    <property type="match status" value="1"/>
</dbReference>
<dbReference type="InterPro" id="IPR002545">
    <property type="entry name" value="CheW-lke_dom"/>
</dbReference>
<dbReference type="InterPro" id="IPR036061">
    <property type="entry name" value="CheW-like_dom_sf"/>
</dbReference>
<dbReference type="InterPro" id="IPR039315">
    <property type="entry name" value="CheW"/>
</dbReference>
<dbReference type="EMBL" id="CAKMMF010000023">
    <property type="protein sequence ID" value="CAH1214927.1"/>
    <property type="molecule type" value="Genomic_DNA"/>
</dbReference>
<dbReference type="SUPFAM" id="SSF50341">
    <property type="entry name" value="CheW-like"/>
    <property type="match status" value="1"/>
</dbReference>
<dbReference type="Gene3D" id="2.30.30.40">
    <property type="entry name" value="SH3 Domains"/>
    <property type="match status" value="1"/>
</dbReference>
<organism evidence="2 3">
    <name type="scientific">Paenibacillus plantiphilus</name>
    <dbReference type="NCBI Taxonomy" id="2905650"/>
    <lineage>
        <taxon>Bacteria</taxon>
        <taxon>Bacillati</taxon>
        <taxon>Bacillota</taxon>
        <taxon>Bacilli</taxon>
        <taxon>Bacillales</taxon>
        <taxon>Paenibacillaceae</taxon>
        <taxon>Paenibacillus</taxon>
    </lineage>
</organism>
<sequence>MSEAKSEVFEEEDTLQGKFLTFPLGAEDYGIEIKFVTEIVGIQAITPIPSIPEYIKGIINLRGKIIPVMDVRLRFKKEPRAYNDRTCIIVIDIKEVTIGLIVDSVSEVISIPDENIIEPPYVNKNVHNKFIESIAKINHAVKLILDCDKLLNEEDLEELEPLL</sequence>
<evidence type="ECO:0000313" key="2">
    <source>
        <dbReference type="EMBL" id="CAH1214927.1"/>
    </source>
</evidence>
<feature type="domain" description="CheW-like" evidence="1">
    <location>
        <begin position="16"/>
        <end position="156"/>
    </location>
</feature>
<evidence type="ECO:0000313" key="3">
    <source>
        <dbReference type="Proteomes" id="UP000838686"/>
    </source>
</evidence>
<dbReference type="RefSeq" id="WP_236344225.1">
    <property type="nucleotide sequence ID" value="NZ_CAKMMF010000023.1"/>
</dbReference>
<comment type="caution">
    <text evidence="2">The sequence shown here is derived from an EMBL/GenBank/DDBJ whole genome shotgun (WGS) entry which is preliminary data.</text>
</comment>
<reference evidence="2" key="1">
    <citation type="submission" date="2022-01" db="EMBL/GenBank/DDBJ databases">
        <authorList>
            <person name="Criscuolo A."/>
        </authorList>
    </citation>
    <scope>NUCLEOTIDE SEQUENCE</scope>
    <source>
        <strain evidence="2">CIP111893</strain>
    </source>
</reference>
<dbReference type="SMART" id="SM00260">
    <property type="entry name" value="CheW"/>
    <property type="match status" value="1"/>
</dbReference>
<dbReference type="PANTHER" id="PTHR22617:SF23">
    <property type="entry name" value="CHEMOTAXIS PROTEIN CHEW"/>
    <property type="match status" value="1"/>
</dbReference>
<dbReference type="Pfam" id="PF01584">
    <property type="entry name" value="CheW"/>
    <property type="match status" value="1"/>
</dbReference>
<evidence type="ECO:0000259" key="1">
    <source>
        <dbReference type="PROSITE" id="PS50851"/>
    </source>
</evidence>
<protein>
    <submittedName>
        <fullName evidence="2">Chemotaxis protein CheW</fullName>
    </submittedName>
</protein>
<proteinExistence type="predicted"/>
<dbReference type="PROSITE" id="PS50851">
    <property type="entry name" value="CHEW"/>
    <property type="match status" value="1"/>
</dbReference>
<dbReference type="Gene3D" id="2.40.50.180">
    <property type="entry name" value="CheA-289, Domain 4"/>
    <property type="match status" value="1"/>
</dbReference>
<accession>A0ABM9CJS3</accession>